<accession>A0A834JI94</accession>
<name>A0A834JI94_VESGE</name>
<sequence length="95" mass="10667">MPEEAEAEEEEEEEKLEEVEEEQEGGGWPKAKVRSILLHLLWYSRTCLCERLDLPKDGQKGFKGDVSLTRLERSAATTTTAQPIDGPVALVSPHF</sequence>
<dbReference type="EMBL" id="JACSDZ010000013">
    <property type="protein sequence ID" value="KAF7388555.1"/>
    <property type="molecule type" value="Genomic_DNA"/>
</dbReference>
<protein>
    <submittedName>
        <fullName evidence="2">Uncharacterized protein</fullName>
    </submittedName>
</protein>
<evidence type="ECO:0000313" key="3">
    <source>
        <dbReference type="Proteomes" id="UP000617340"/>
    </source>
</evidence>
<feature type="compositionally biased region" description="Acidic residues" evidence="1">
    <location>
        <begin position="1"/>
        <end position="24"/>
    </location>
</feature>
<feature type="region of interest" description="Disordered" evidence="1">
    <location>
        <begin position="1"/>
        <end position="28"/>
    </location>
</feature>
<reference evidence="2" key="1">
    <citation type="journal article" date="2020" name="G3 (Bethesda)">
        <title>High-Quality Assemblies for Three Invasive Social Wasps from the &lt;i&gt;Vespula&lt;/i&gt; Genus.</title>
        <authorList>
            <person name="Harrop T.W.R."/>
            <person name="Guhlin J."/>
            <person name="McLaughlin G.M."/>
            <person name="Permina E."/>
            <person name="Stockwell P."/>
            <person name="Gilligan J."/>
            <person name="Le Lec M.F."/>
            <person name="Gruber M.A.M."/>
            <person name="Quinn O."/>
            <person name="Lovegrove M."/>
            <person name="Duncan E.J."/>
            <person name="Remnant E.J."/>
            <person name="Van Eeckhoven J."/>
            <person name="Graham B."/>
            <person name="Knapp R.A."/>
            <person name="Langford K.W."/>
            <person name="Kronenberg Z."/>
            <person name="Press M.O."/>
            <person name="Eacker S.M."/>
            <person name="Wilson-Rankin E.E."/>
            <person name="Purcell J."/>
            <person name="Lester P.J."/>
            <person name="Dearden P.K."/>
        </authorList>
    </citation>
    <scope>NUCLEOTIDE SEQUENCE</scope>
    <source>
        <strain evidence="2">Linc-1</strain>
    </source>
</reference>
<comment type="caution">
    <text evidence="2">The sequence shown here is derived from an EMBL/GenBank/DDBJ whole genome shotgun (WGS) entry which is preliminary data.</text>
</comment>
<feature type="region of interest" description="Disordered" evidence="1">
    <location>
        <begin position="74"/>
        <end position="95"/>
    </location>
</feature>
<proteinExistence type="predicted"/>
<evidence type="ECO:0000313" key="2">
    <source>
        <dbReference type="EMBL" id="KAF7388555.1"/>
    </source>
</evidence>
<dbReference type="AlphaFoldDB" id="A0A834JI94"/>
<organism evidence="2 3">
    <name type="scientific">Vespula germanica</name>
    <name type="common">German yellow jacket</name>
    <name type="synonym">Paravespula germanica</name>
    <dbReference type="NCBI Taxonomy" id="30212"/>
    <lineage>
        <taxon>Eukaryota</taxon>
        <taxon>Metazoa</taxon>
        <taxon>Ecdysozoa</taxon>
        <taxon>Arthropoda</taxon>
        <taxon>Hexapoda</taxon>
        <taxon>Insecta</taxon>
        <taxon>Pterygota</taxon>
        <taxon>Neoptera</taxon>
        <taxon>Endopterygota</taxon>
        <taxon>Hymenoptera</taxon>
        <taxon>Apocrita</taxon>
        <taxon>Aculeata</taxon>
        <taxon>Vespoidea</taxon>
        <taxon>Vespidae</taxon>
        <taxon>Vespinae</taxon>
        <taxon>Vespula</taxon>
    </lineage>
</organism>
<dbReference type="Proteomes" id="UP000617340">
    <property type="component" value="Unassembled WGS sequence"/>
</dbReference>
<keyword evidence="3" id="KW-1185">Reference proteome</keyword>
<gene>
    <name evidence="2" type="ORF">HZH68_012497</name>
</gene>
<evidence type="ECO:0000256" key="1">
    <source>
        <dbReference type="SAM" id="MobiDB-lite"/>
    </source>
</evidence>